<sequence>MAPITISAQIDILASPALVRQVFMDFAGYSQWQQGWNIRPVESGKNPLDLQASDRLRVSMHGMTFHPSVVDNRPEHFIWDGSLYGLFTGRHTFDFAHNKNDPSTTTFVQREEFWGPLTYLFRPFIRKDQPMENWATFNEALKKECERRSHQA</sequence>
<dbReference type="SUPFAM" id="SSF55961">
    <property type="entry name" value="Bet v1-like"/>
    <property type="match status" value="1"/>
</dbReference>
<evidence type="ECO:0000313" key="1">
    <source>
        <dbReference type="EMBL" id="TPX11705.1"/>
    </source>
</evidence>
<dbReference type="PANTHER" id="PTHR36166:SF1">
    <property type="entry name" value="SRPBCC DOMAIN-CONTAINING PROTEIN"/>
    <property type="match status" value="1"/>
</dbReference>
<dbReference type="InterPro" id="IPR023393">
    <property type="entry name" value="START-like_dom_sf"/>
</dbReference>
<dbReference type="STRING" id="1093900.A0A507AM20"/>
<evidence type="ECO:0000313" key="2">
    <source>
        <dbReference type="Proteomes" id="UP000319257"/>
    </source>
</evidence>
<gene>
    <name evidence="1" type="ORF">E0L32_007684</name>
</gene>
<dbReference type="Pfam" id="PF10604">
    <property type="entry name" value="Polyketide_cyc2"/>
    <property type="match status" value="1"/>
</dbReference>
<dbReference type="Gene3D" id="3.30.530.20">
    <property type="match status" value="1"/>
</dbReference>
<dbReference type="RefSeq" id="XP_030993416.1">
    <property type="nucleotide sequence ID" value="XM_031142456.1"/>
</dbReference>
<dbReference type="GeneID" id="41975131"/>
<dbReference type="PANTHER" id="PTHR36166">
    <property type="entry name" value="CHROMOSOME 9, WHOLE GENOME SHOTGUN SEQUENCE"/>
    <property type="match status" value="1"/>
</dbReference>
<accession>A0A507AM20</accession>
<organism evidence="1 2">
    <name type="scientific">Thyridium curvatum</name>
    <dbReference type="NCBI Taxonomy" id="1093900"/>
    <lineage>
        <taxon>Eukaryota</taxon>
        <taxon>Fungi</taxon>
        <taxon>Dikarya</taxon>
        <taxon>Ascomycota</taxon>
        <taxon>Pezizomycotina</taxon>
        <taxon>Sordariomycetes</taxon>
        <taxon>Sordariomycetidae</taxon>
        <taxon>Thyridiales</taxon>
        <taxon>Thyridiaceae</taxon>
        <taxon>Thyridium</taxon>
    </lineage>
</organism>
<dbReference type="EMBL" id="SKBQ01000047">
    <property type="protein sequence ID" value="TPX11705.1"/>
    <property type="molecule type" value="Genomic_DNA"/>
</dbReference>
<comment type="caution">
    <text evidence="1">The sequence shown here is derived from an EMBL/GenBank/DDBJ whole genome shotgun (WGS) entry which is preliminary data.</text>
</comment>
<dbReference type="InterPro" id="IPR019587">
    <property type="entry name" value="Polyketide_cyclase/dehydratase"/>
</dbReference>
<dbReference type="OrthoDB" id="509124at2759"/>
<reference evidence="1 2" key="1">
    <citation type="submission" date="2019-06" db="EMBL/GenBank/DDBJ databases">
        <title>Draft genome sequence of the filamentous fungus Phialemoniopsis curvata isolated from diesel fuel.</title>
        <authorList>
            <person name="Varaljay V.A."/>
            <person name="Lyon W.J."/>
            <person name="Crouch A.L."/>
            <person name="Drake C.E."/>
            <person name="Hollomon J.M."/>
            <person name="Nadeau L.J."/>
            <person name="Nunn H.S."/>
            <person name="Stevenson B.S."/>
            <person name="Bojanowski C.L."/>
            <person name="Crookes-Goodson W.J."/>
        </authorList>
    </citation>
    <scope>NUCLEOTIDE SEQUENCE [LARGE SCALE GENOMIC DNA]</scope>
    <source>
        <strain evidence="1 2">D216</strain>
    </source>
</reference>
<keyword evidence="2" id="KW-1185">Reference proteome</keyword>
<dbReference type="InParanoid" id="A0A507AM20"/>
<dbReference type="AlphaFoldDB" id="A0A507AM20"/>
<dbReference type="Proteomes" id="UP000319257">
    <property type="component" value="Unassembled WGS sequence"/>
</dbReference>
<proteinExistence type="predicted"/>
<dbReference type="CDD" id="cd07822">
    <property type="entry name" value="SRPBCC_4"/>
    <property type="match status" value="1"/>
</dbReference>
<protein>
    <submittedName>
        <fullName evidence="1">Uncharacterized protein</fullName>
    </submittedName>
</protein>
<name>A0A507AM20_9PEZI</name>